<organism evidence="1">
    <name type="scientific">Anguilla anguilla</name>
    <name type="common">European freshwater eel</name>
    <name type="synonym">Muraena anguilla</name>
    <dbReference type="NCBI Taxonomy" id="7936"/>
    <lineage>
        <taxon>Eukaryota</taxon>
        <taxon>Metazoa</taxon>
        <taxon>Chordata</taxon>
        <taxon>Craniata</taxon>
        <taxon>Vertebrata</taxon>
        <taxon>Euteleostomi</taxon>
        <taxon>Actinopterygii</taxon>
        <taxon>Neopterygii</taxon>
        <taxon>Teleostei</taxon>
        <taxon>Anguilliformes</taxon>
        <taxon>Anguillidae</taxon>
        <taxon>Anguilla</taxon>
    </lineage>
</organism>
<dbReference type="EMBL" id="GBXM01009008">
    <property type="protein sequence ID" value="JAH99569.1"/>
    <property type="molecule type" value="Transcribed_RNA"/>
</dbReference>
<reference evidence="1" key="2">
    <citation type="journal article" date="2015" name="Fish Shellfish Immunol.">
        <title>Early steps in the European eel (Anguilla anguilla)-Vibrio vulnificus interaction in the gills: Role of the RtxA13 toxin.</title>
        <authorList>
            <person name="Callol A."/>
            <person name="Pajuelo D."/>
            <person name="Ebbesson L."/>
            <person name="Teles M."/>
            <person name="MacKenzie S."/>
            <person name="Amaro C."/>
        </authorList>
    </citation>
    <scope>NUCLEOTIDE SEQUENCE</scope>
</reference>
<dbReference type="AlphaFoldDB" id="A0A0E9XAC0"/>
<evidence type="ECO:0000313" key="1">
    <source>
        <dbReference type="EMBL" id="JAH99569.1"/>
    </source>
</evidence>
<sequence>MIPLNVLFFFFKNCLIQSN</sequence>
<accession>A0A0E9XAC0</accession>
<name>A0A0E9XAC0_ANGAN</name>
<proteinExistence type="predicted"/>
<reference evidence="1" key="1">
    <citation type="submission" date="2014-11" db="EMBL/GenBank/DDBJ databases">
        <authorList>
            <person name="Amaro Gonzalez C."/>
        </authorList>
    </citation>
    <scope>NUCLEOTIDE SEQUENCE</scope>
</reference>
<protein>
    <submittedName>
        <fullName evidence="1">Uncharacterized protein</fullName>
    </submittedName>
</protein>